<name>A0A839GLF8_9BACT</name>
<sequence>MKNLSALLELRFNPELSTNADGKHVRDGLSTVLRTGDYLWVSCDERTTLERLKKTGEHTFAEHVSFDLTQYLDLPDGNNSEIDIEGLGMAEGYLWLVGSHSLKRKKPRKEDPVAKQIKRLAKVTSDPNRYLIARIPLVHHPETGEYSLCRECPDPQDPSKTLRAAQLLGSDKSNQLMDAIAHDLHLAHFLPIPGKDNGFDIEGLALHEDRIFLGLRGPVLRGWAMVLEIRLQETEDGTALQLAPLTQDGLLYKKHFLHMNGMGVRELRINGNDLYLLAGPTMDLDGVISVFRWRNAMTQTQGEEQLVHRKDLERLFDVPYGSGVTSGQDKAEGLGVYDDQHIIIVYDSPSAIRKPEDDVVVADVYRVG</sequence>
<evidence type="ECO:0000259" key="1">
    <source>
        <dbReference type="Pfam" id="PF12275"/>
    </source>
</evidence>
<dbReference type="EMBL" id="JACJIQ010000001">
    <property type="protein sequence ID" value="MBA9075767.1"/>
    <property type="molecule type" value="Genomic_DNA"/>
</dbReference>
<dbReference type="Pfam" id="PF12275">
    <property type="entry name" value="DUF3616"/>
    <property type="match status" value="1"/>
</dbReference>
<reference evidence="2 3" key="1">
    <citation type="submission" date="2020-08" db="EMBL/GenBank/DDBJ databases">
        <title>Genomic Encyclopedia of Type Strains, Phase IV (KMG-IV): sequencing the most valuable type-strain genomes for metagenomic binning, comparative biology and taxonomic classification.</title>
        <authorList>
            <person name="Goeker M."/>
        </authorList>
    </citation>
    <scope>NUCLEOTIDE SEQUENCE [LARGE SCALE GENOMIC DNA]</scope>
    <source>
        <strain evidence="2 3">DSM 29854</strain>
    </source>
</reference>
<organism evidence="2 3">
    <name type="scientific">Rufibacter quisquiliarum</name>
    <dbReference type="NCBI Taxonomy" id="1549639"/>
    <lineage>
        <taxon>Bacteria</taxon>
        <taxon>Pseudomonadati</taxon>
        <taxon>Bacteroidota</taxon>
        <taxon>Cytophagia</taxon>
        <taxon>Cytophagales</taxon>
        <taxon>Hymenobacteraceae</taxon>
        <taxon>Rufibacter</taxon>
    </lineage>
</organism>
<dbReference type="InterPro" id="IPR022060">
    <property type="entry name" value="DUF3616"/>
</dbReference>
<proteinExistence type="predicted"/>
<dbReference type="AlphaFoldDB" id="A0A839GLF8"/>
<keyword evidence="3" id="KW-1185">Reference proteome</keyword>
<feature type="domain" description="DUF3616" evidence="1">
    <location>
        <begin position="29"/>
        <end position="363"/>
    </location>
</feature>
<protein>
    <recommendedName>
        <fullName evidence="1">DUF3616 domain-containing protein</fullName>
    </recommendedName>
</protein>
<dbReference type="RefSeq" id="WP_182511431.1">
    <property type="nucleotide sequence ID" value="NZ_JACJIQ010000001.1"/>
</dbReference>
<comment type="caution">
    <text evidence="2">The sequence shown here is derived from an EMBL/GenBank/DDBJ whole genome shotgun (WGS) entry which is preliminary data.</text>
</comment>
<evidence type="ECO:0000313" key="3">
    <source>
        <dbReference type="Proteomes" id="UP000563094"/>
    </source>
</evidence>
<dbReference type="Proteomes" id="UP000563094">
    <property type="component" value="Unassembled WGS sequence"/>
</dbReference>
<accession>A0A839GLF8</accession>
<evidence type="ECO:0000313" key="2">
    <source>
        <dbReference type="EMBL" id="MBA9075767.1"/>
    </source>
</evidence>
<gene>
    <name evidence="2" type="ORF">FHS90_000464</name>
</gene>